<name>A0A1A8K078_NOTKU</name>
<dbReference type="PANTHER" id="PTHR45913:SF19">
    <property type="entry name" value="LOW QUALITY PROTEIN: ZINC FINGER BED DOMAIN-CONTAINING PROTEIN 5-LIKE"/>
    <property type="match status" value="1"/>
</dbReference>
<dbReference type="PANTHER" id="PTHR45913">
    <property type="entry name" value="EPM2A-INTERACTING PROTEIN 1"/>
    <property type="match status" value="1"/>
</dbReference>
<proteinExistence type="predicted"/>
<sequence length="112" mass="13135">MNFLKLHWLTRLAYLACIFDKLNGLNTSLQVENANIMSLNDKINAFKRKPDRWSARVKTGCFDMFPELEEFMEENDLCVNTVKGYITITFKPSWNTLSSFFLRKQLQKNMTG</sequence>
<gene>
    <name evidence="2" type="primary">KRBA2</name>
</gene>
<dbReference type="EMBL" id="HAEE01005775">
    <property type="protein sequence ID" value="SBR25795.1"/>
    <property type="molecule type" value="Transcribed_RNA"/>
</dbReference>
<evidence type="ECO:0000313" key="2">
    <source>
        <dbReference type="EMBL" id="SBR25795.1"/>
    </source>
</evidence>
<protein>
    <submittedName>
        <fullName evidence="2">Uncharacterized protein</fullName>
    </submittedName>
</protein>
<evidence type="ECO:0000256" key="1">
    <source>
        <dbReference type="SAM" id="SignalP"/>
    </source>
</evidence>
<organism evidence="2">
    <name type="scientific">Nothobranchius kuhntae</name>
    <name type="common">Beira killifish</name>
    <dbReference type="NCBI Taxonomy" id="321403"/>
    <lineage>
        <taxon>Eukaryota</taxon>
        <taxon>Metazoa</taxon>
        <taxon>Chordata</taxon>
        <taxon>Craniata</taxon>
        <taxon>Vertebrata</taxon>
        <taxon>Euteleostomi</taxon>
        <taxon>Actinopterygii</taxon>
        <taxon>Neopterygii</taxon>
        <taxon>Teleostei</taxon>
        <taxon>Neoteleostei</taxon>
        <taxon>Acanthomorphata</taxon>
        <taxon>Ovalentaria</taxon>
        <taxon>Atherinomorphae</taxon>
        <taxon>Cyprinodontiformes</taxon>
        <taxon>Nothobranchiidae</taxon>
        <taxon>Nothobranchius</taxon>
    </lineage>
</organism>
<feature type="chain" id="PRO_5008373207" evidence="1">
    <location>
        <begin position="25"/>
        <end position="112"/>
    </location>
</feature>
<reference evidence="2" key="2">
    <citation type="submission" date="2016-06" db="EMBL/GenBank/DDBJ databases">
        <title>The genome of a short-lived fish provides insights into sex chromosome evolution and the genetic control of aging.</title>
        <authorList>
            <person name="Reichwald K."/>
            <person name="Felder M."/>
            <person name="Petzold A."/>
            <person name="Koch P."/>
            <person name="Groth M."/>
            <person name="Platzer M."/>
        </authorList>
    </citation>
    <scope>NUCLEOTIDE SEQUENCE</scope>
    <source>
        <tissue evidence="2">Brain</tissue>
    </source>
</reference>
<reference evidence="2" key="1">
    <citation type="submission" date="2016-05" db="EMBL/GenBank/DDBJ databases">
        <authorList>
            <person name="Lavstsen T."/>
            <person name="Jespersen J.S."/>
        </authorList>
    </citation>
    <scope>NUCLEOTIDE SEQUENCE</scope>
    <source>
        <tissue evidence="2">Brain</tissue>
    </source>
</reference>
<accession>A0A1A8K078</accession>
<dbReference type="AlphaFoldDB" id="A0A1A8K078"/>
<feature type="signal peptide" evidence="1">
    <location>
        <begin position="1"/>
        <end position="24"/>
    </location>
</feature>
<keyword evidence="1" id="KW-0732">Signal</keyword>